<dbReference type="SUPFAM" id="SSF53474">
    <property type="entry name" value="alpha/beta-Hydrolases"/>
    <property type="match status" value="1"/>
</dbReference>
<evidence type="ECO:0000259" key="1">
    <source>
        <dbReference type="Pfam" id="PF01738"/>
    </source>
</evidence>
<dbReference type="InterPro" id="IPR002925">
    <property type="entry name" value="Dienelactn_hydro"/>
</dbReference>
<keyword evidence="3" id="KW-1185">Reference proteome</keyword>
<dbReference type="PANTHER" id="PTHR46623">
    <property type="entry name" value="CARBOXYMETHYLENEBUTENOLIDASE-RELATED"/>
    <property type="match status" value="1"/>
</dbReference>
<proteinExistence type="predicted"/>
<protein>
    <submittedName>
        <fullName evidence="2">Dienelactone hydrolase family protein</fullName>
    </submittedName>
</protein>
<dbReference type="GO" id="GO:0016787">
    <property type="term" value="F:hydrolase activity"/>
    <property type="evidence" value="ECO:0007669"/>
    <property type="project" value="UniProtKB-KW"/>
</dbReference>
<organism evidence="2 3">
    <name type="scientific">Actinomadura parmotrematis</name>
    <dbReference type="NCBI Taxonomy" id="2864039"/>
    <lineage>
        <taxon>Bacteria</taxon>
        <taxon>Bacillati</taxon>
        <taxon>Actinomycetota</taxon>
        <taxon>Actinomycetes</taxon>
        <taxon>Streptosporangiales</taxon>
        <taxon>Thermomonosporaceae</taxon>
        <taxon>Actinomadura</taxon>
    </lineage>
</organism>
<name>A0ABS7G4K2_9ACTN</name>
<reference evidence="2 3" key="1">
    <citation type="submission" date="2021-07" db="EMBL/GenBank/DDBJ databases">
        <title>Actinomadura sp. PM05-2 isolated from lichen.</title>
        <authorList>
            <person name="Somphong A."/>
            <person name="Phongsopitanun W."/>
            <person name="Tanasupawat S."/>
            <person name="Peongsungnone V."/>
        </authorList>
    </citation>
    <scope>NUCLEOTIDE SEQUENCE [LARGE SCALE GENOMIC DNA]</scope>
    <source>
        <strain evidence="2 3">PM05-2</strain>
    </source>
</reference>
<evidence type="ECO:0000313" key="3">
    <source>
        <dbReference type="Proteomes" id="UP000774570"/>
    </source>
</evidence>
<dbReference type="PANTHER" id="PTHR46623:SF6">
    <property type="entry name" value="ALPHA_BETA-HYDROLASES SUPERFAMILY PROTEIN"/>
    <property type="match status" value="1"/>
</dbReference>
<sequence>MAGRERPAYLAVPEGEGPWPGVVVVFEAFGANADMRAQADRFAAQGYLAVLPDLYDGGPWVRCARKAVSDMFARRGPSYDFIEAARAWVAGRGDSTGRVGVVGFCLGGGFALVAAARYDFQAASANYALLPRGDVAEVLKGACPIVASFGGKDLTLRGAAAELERALDEAGVVHDVKEYPDAGHSFLTDSKAPAPLGVAAKVALGLGKGRADAPAEWERIFAFFDRHLAAPAEESPSDG</sequence>
<dbReference type="EMBL" id="JAIBOA010000038">
    <property type="protein sequence ID" value="MBW8487639.1"/>
    <property type="molecule type" value="Genomic_DNA"/>
</dbReference>
<dbReference type="InterPro" id="IPR029058">
    <property type="entry name" value="AB_hydrolase_fold"/>
</dbReference>
<dbReference type="Pfam" id="PF01738">
    <property type="entry name" value="DLH"/>
    <property type="match status" value="1"/>
</dbReference>
<dbReference type="Gene3D" id="3.40.50.1820">
    <property type="entry name" value="alpha/beta hydrolase"/>
    <property type="match status" value="1"/>
</dbReference>
<gene>
    <name evidence="2" type="ORF">K1Y72_35170</name>
</gene>
<accession>A0ABS7G4K2</accession>
<dbReference type="Proteomes" id="UP000774570">
    <property type="component" value="Unassembled WGS sequence"/>
</dbReference>
<evidence type="ECO:0000313" key="2">
    <source>
        <dbReference type="EMBL" id="MBW8487639.1"/>
    </source>
</evidence>
<comment type="caution">
    <text evidence="2">The sequence shown here is derived from an EMBL/GenBank/DDBJ whole genome shotgun (WGS) entry which is preliminary data.</text>
</comment>
<keyword evidence="2" id="KW-0378">Hydrolase</keyword>
<feature type="domain" description="Dienelactone hydrolase" evidence="1">
    <location>
        <begin position="8"/>
        <end position="227"/>
    </location>
</feature>
<dbReference type="InterPro" id="IPR051049">
    <property type="entry name" value="Dienelactone_hydrolase-like"/>
</dbReference>